<reference evidence="2" key="1">
    <citation type="journal article" date="2020" name="Microbiol. Resour. Announc.">
        <title>Draft Genome Sequences of Thiorhodococcus mannitoliphagus and Thiorhodococcus minor, Purple Sulfur Photosynthetic Bacteria in the Gammaproteobacterial Family Chromatiaceae.</title>
        <authorList>
            <person name="Aviles F.A."/>
            <person name="Meyer T.E."/>
            <person name="Kyndt J.A."/>
        </authorList>
    </citation>
    <scope>NUCLEOTIDE SEQUENCE [LARGE SCALE GENOMIC DNA]</scope>
    <source>
        <strain evidence="2">DSM 18266</strain>
    </source>
</reference>
<gene>
    <name evidence="1" type="ORF">G3480_21380</name>
</gene>
<keyword evidence="1" id="KW-0418">Kinase</keyword>
<dbReference type="PANTHER" id="PTHR32309:SF31">
    <property type="entry name" value="CAPSULAR EXOPOLYSACCHARIDE FAMILY"/>
    <property type="match status" value="1"/>
</dbReference>
<dbReference type="GO" id="GO:0016301">
    <property type="term" value="F:kinase activity"/>
    <property type="evidence" value="ECO:0007669"/>
    <property type="project" value="UniProtKB-KW"/>
</dbReference>
<dbReference type="PANTHER" id="PTHR32309">
    <property type="entry name" value="TYROSINE-PROTEIN KINASE"/>
    <property type="match status" value="1"/>
</dbReference>
<keyword evidence="1" id="KW-0808">Transferase</keyword>
<reference evidence="1 2" key="2">
    <citation type="submission" date="2020-02" db="EMBL/GenBank/DDBJ databases">
        <title>Genome sequences of Thiorhodococcus mannitoliphagus and Thiorhodococcus minor, purple sulfur photosynthetic bacteria in the gammaproteobacterial family, Chromatiaceae.</title>
        <authorList>
            <person name="Aviles F.A."/>
            <person name="Meyer T.E."/>
            <person name="Kyndt J.A."/>
        </authorList>
    </citation>
    <scope>NUCLEOTIDE SEQUENCE [LARGE SCALE GENOMIC DNA]</scope>
    <source>
        <strain evidence="1 2">DSM 18266</strain>
    </source>
</reference>
<protein>
    <submittedName>
        <fullName evidence="1">CpsD/CapB family tyrosine-protein kinase</fullName>
    </submittedName>
</protein>
<dbReference type="InterPro" id="IPR027417">
    <property type="entry name" value="P-loop_NTPase"/>
</dbReference>
<comment type="caution">
    <text evidence="1">The sequence shown here is derived from an EMBL/GenBank/DDBJ whole genome shotgun (WGS) entry which is preliminary data.</text>
</comment>
<dbReference type="AlphaFoldDB" id="A0A6P1E0K4"/>
<dbReference type="RefSeq" id="WP_164655915.1">
    <property type="nucleotide sequence ID" value="NZ_JAAIJR010000128.1"/>
</dbReference>
<name>A0A6P1E0K4_9GAMM</name>
<dbReference type="Proteomes" id="UP000471640">
    <property type="component" value="Unassembled WGS sequence"/>
</dbReference>
<dbReference type="SUPFAM" id="SSF52540">
    <property type="entry name" value="P-loop containing nucleoside triphosphate hydrolases"/>
    <property type="match status" value="1"/>
</dbReference>
<proteinExistence type="predicted"/>
<sequence>MIKPEQENRIALQQTAEVKRALGAIEHALLDKKPASVLVTSASLDEGKTLCASAIAAAAASRGASKVIAMDFNWYRPAMHRCFEEPLRHDAERILQADLSELVSRPGDLQLDVLFAPVDHATHGALEQSDAAVVKRLLKQARDSYDLVIVDSGAIFPTNRTMMDPVTLSQEVDGVVLVVAKGLSRKPSVRRAQKTLEIAGANIIGILTNQPDIAGSR</sequence>
<dbReference type="EMBL" id="JAAIJR010000128">
    <property type="protein sequence ID" value="NEX22821.1"/>
    <property type="molecule type" value="Genomic_DNA"/>
</dbReference>
<dbReference type="InterPro" id="IPR050445">
    <property type="entry name" value="Bact_polysacc_biosynth/exp"/>
</dbReference>
<dbReference type="Gene3D" id="3.40.50.300">
    <property type="entry name" value="P-loop containing nucleotide triphosphate hydrolases"/>
    <property type="match status" value="1"/>
</dbReference>
<evidence type="ECO:0000313" key="2">
    <source>
        <dbReference type="Proteomes" id="UP000471640"/>
    </source>
</evidence>
<evidence type="ECO:0000313" key="1">
    <source>
        <dbReference type="EMBL" id="NEX22821.1"/>
    </source>
</evidence>
<accession>A0A6P1E0K4</accession>
<organism evidence="1 2">
    <name type="scientific">Thiorhodococcus mannitoliphagus</name>
    <dbReference type="NCBI Taxonomy" id="329406"/>
    <lineage>
        <taxon>Bacteria</taxon>
        <taxon>Pseudomonadati</taxon>
        <taxon>Pseudomonadota</taxon>
        <taxon>Gammaproteobacteria</taxon>
        <taxon>Chromatiales</taxon>
        <taxon>Chromatiaceae</taxon>
        <taxon>Thiorhodococcus</taxon>
    </lineage>
</organism>
<keyword evidence="2" id="KW-1185">Reference proteome</keyword>